<dbReference type="AlphaFoldDB" id="A0A5C4L6B1"/>
<comment type="similarity">
    <text evidence="2">Belongs to the UPF0410 family.</text>
</comment>
<dbReference type="EMBL" id="VDDA01000064">
    <property type="protein sequence ID" value="TNC05290.1"/>
    <property type="molecule type" value="Genomic_DNA"/>
</dbReference>
<dbReference type="PANTHER" id="PTHR33884:SF3">
    <property type="entry name" value="UPF0410 PROTEIN YMGE"/>
    <property type="match status" value="1"/>
</dbReference>
<feature type="transmembrane region" description="Helical" evidence="7">
    <location>
        <begin position="28"/>
        <end position="47"/>
    </location>
</feature>
<evidence type="ECO:0000256" key="7">
    <source>
        <dbReference type="SAM" id="Phobius"/>
    </source>
</evidence>
<comment type="subcellular location">
    <subcellularLocation>
        <location evidence="1">Cell membrane</location>
        <topology evidence="1">Multi-pass membrane protein</topology>
    </subcellularLocation>
</comment>
<reference evidence="8 9" key="1">
    <citation type="submission" date="2019-06" db="EMBL/GenBank/DDBJ databases">
        <title>Genome of Methylobacterium sp. 17Sr1-39.</title>
        <authorList>
            <person name="Seo T."/>
        </authorList>
    </citation>
    <scope>NUCLEOTIDE SEQUENCE [LARGE SCALE GENOMIC DNA]</scope>
    <source>
        <strain evidence="8 9">17Sr1-39</strain>
    </source>
</reference>
<dbReference type="GO" id="GO:0005886">
    <property type="term" value="C:plasma membrane"/>
    <property type="evidence" value="ECO:0007669"/>
    <property type="project" value="UniProtKB-SubCell"/>
</dbReference>
<gene>
    <name evidence="8" type="ORF">FF100_35870</name>
</gene>
<dbReference type="PANTHER" id="PTHR33884">
    <property type="entry name" value="UPF0410 PROTEIN YMGE"/>
    <property type="match status" value="1"/>
</dbReference>
<proteinExistence type="inferred from homology"/>
<evidence type="ECO:0000256" key="4">
    <source>
        <dbReference type="ARBA" id="ARBA00022692"/>
    </source>
</evidence>
<evidence type="ECO:0000256" key="3">
    <source>
        <dbReference type="ARBA" id="ARBA00022475"/>
    </source>
</evidence>
<dbReference type="RefSeq" id="WP_139040768.1">
    <property type="nucleotide sequence ID" value="NZ_VDDA01000064.1"/>
</dbReference>
<keyword evidence="3" id="KW-1003">Cell membrane</keyword>
<evidence type="ECO:0000313" key="9">
    <source>
        <dbReference type="Proteomes" id="UP000305267"/>
    </source>
</evidence>
<comment type="caution">
    <text evidence="8">The sequence shown here is derived from an EMBL/GenBank/DDBJ whole genome shotgun (WGS) entry which is preliminary data.</text>
</comment>
<keyword evidence="6 7" id="KW-0472">Membrane</keyword>
<dbReference type="Pfam" id="PF04226">
    <property type="entry name" value="Transgly_assoc"/>
    <property type="match status" value="1"/>
</dbReference>
<name>A0A5C4L6B1_9HYPH</name>
<feature type="transmembrane region" description="Helical" evidence="7">
    <location>
        <begin position="59"/>
        <end position="79"/>
    </location>
</feature>
<keyword evidence="9" id="KW-1185">Reference proteome</keyword>
<dbReference type="InterPro" id="IPR007341">
    <property type="entry name" value="Transgly_assoc"/>
</dbReference>
<dbReference type="Proteomes" id="UP000305267">
    <property type="component" value="Unassembled WGS sequence"/>
</dbReference>
<sequence>MSFLAWIVLGLIAGFIASRIVNNTGQGLVVDILLGVVGAVVGGFLFNQFGEPGVTGLNLYSLLVAIVGAVVVLWLYHALVGRRGVV</sequence>
<keyword evidence="4 7" id="KW-0812">Transmembrane</keyword>
<evidence type="ECO:0000256" key="2">
    <source>
        <dbReference type="ARBA" id="ARBA00011006"/>
    </source>
</evidence>
<protein>
    <submittedName>
        <fullName evidence="8">GlsB/YeaQ/YmgE family stress response membrane protein</fullName>
    </submittedName>
</protein>
<evidence type="ECO:0000256" key="1">
    <source>
        <dbReference type="ARBA" id="ARBA00004651"/>
    </source>
</evidence>
<evidence type="ECO:0000256" key="6">
    <source>
        <dbReference type="ARBA" id="ARBA00023136"/>
    </source>
</evidence>
<evidence type="ECO:0000313" key="8">
    <source>
        <dbReference type="EMBL" id="TNC05290.1"/>
    </source>
</evidence>
<evidence type="ECO:0000256" key="5">
    <source>
        <dbReference type="ARBA" id="ARBA00022989"/>
    </source>
</evidence>
<organism evidence="8 9">
    <name type="scientific">Methylobacterium terricola</name>
    <dbReference type="NCBI Taxonomy" id="2583531"/>
    <lineage>
        <taxon>Bacteria</taxon>
        <taxon>Pseudomonadati</taxon>
        <taxon>Pseudomonadota</taxon>
        <taxon>Alphaproteobacteria</taxon>
        <taxon>Hyphomicrobiales</taxon>
        <taxon>Methylobacteriaceae</taxon>
        <taxon>Methylobacterium</taxon>
    </lineage>
</organism>
<keyword evidence="5 7" id="KW-1133">Transmembrane helix</keyword>
<accession>A0A5C4L6B1</accession>